<accession>A0A975DJD1</accession>
<reference evidence="3" key="1">
    <citation type="submission" date="2021-03" db="EMBL/GenBank/DDBJ databases">
        <title>Complete Genome of Pseudoalteromonas xiamenensis STKMTI.2, a new potential marine bacterium producing anti-Vibrio compounds.</title>
        <authorList>
            <person name="Handayani D.P."/>
            <person name="Isnansetyo A."/>
            <person name="Istiqomah I."/>
            <person name="Jumina J."/>
        </authorList>
    </citation>
    <scope>NUCLEOTIDE SEQUENCE</scope>
    <source>
        <strain evidence="3">STKMTI.2</strain>
    </source>
</reference>
<name>A0A975DJD1_9GAMM</name>
<sequence length="178" mass="19967">MRFKMTLALVACMASITTVASTLSADKTKPARLIAYSDCQPVLDVPLNELQLAAYDRLKAQQREFDKVALPLKKVDALIQSHDDEIADIRQAYANYEERENDNQRRIEAASQKLDRALAEMESELKLIDGQSDALQIAAMAFDKTIEPTLAGIDYDQVQILRENQTSRMYCDGVVVNP</sequence>
<protein>
    <recommendedName>
        <fullName evidence="5">OmpH family outer membrane protein</fullName>
    </recommendedName>
</protein>
<organism evidence="3 4">
    <name type="scientific">Pseudoalteromonas xiamenensis</name>
    <dbReference type="NCBI Taxonomy" id="882626"/>
    <lineage>
        <taxon>Bacteria</taxon>
        <taxon>Pseudomonadati</taxon>
        <taxon>Pseudomonadota</taxon>
        <taxon>Gammaproteobacteria</taxon>
        <taxon>Alteromonadales</taxon>
        <taxon>Pseudoalteromonadaceae</taxon>
        <taxon>Pseudoalteromonas</taxon>
    </lineage>
</organism>
<evidence type="ECO:0000313" key="3">
    <source>
        <dbReference type="EMBL" id="QTH72185.1"/>
    </source>
</evidence>
<gene>
    <name evidence="3" type="ORF">J5O05_04680</name>
</gene>
<feature type="signal peptide" evidence="2">
    <location>
        <begin position="1"/>
        <end position="20"/>
    </location>
</feature>
<dbReference type="KEGG" id="pxi:J5O05_04680"/>
<feature type="coiled-coil region" evidence="1">
    <location>
        <begin position="79"/>
        <end position="127"/>
    </location>
</feature>
<dbReference type="Proteomes" id="UP000664904">
    <property type="component" value="Chromosome"/>
</dbReference>
<evidence type="ECO:0000256" key="2">
    <source>
        <dbReference type="SAM" id="SignalP"/>
    </source>
</evidence>
<keyword evidence="4" id="KW-1185">Reference proteome</keyword>
<dbReference type="EMBL" id="CP072133">
    <property type="protein sequence ID" value="QTH72185.1"/>
    <property type="molecule type" value="Genomic_DNA"/>
</dbReference>
<dbReference type="AlphaFoldDB" id="A0A975DJD1"/>
<dbReference type="RefSeq" id="WP_208843807.1">
    <property type="nucleotide sequence ID" value="NZ_CP072133.1"/>
</dbReference>
<keyword evidence="1" id="KW-0175">Coiled coil</keyword>
<evidence type="ECO:0008006" key="5">
    <source>
        <dbReference type="Google" id="ProtNLM"/>
    </source>
</evidence>
<proteinExistence type="predicted"/>
<evidence type="ECO:0000256" key="1">
    <source>
        <dbReference type="SAM" id="Coils"/>
    </source>
</evidence>
<feature type="chain" id="PRO_5036833609" description="OmpH family outer membrane protein" evidence="2">
    <location>
        <begin position="21"/>
        <end position="178"/>
    </location>
</feature>
<evidence type="ECO:0000313" key="4">
    <source>
        <dbReference type="Proteomes" id="UP000664904"/>
    </source>
</evidence>
<keyword evidence="2" id="KW-0732">Signal</keyword>